<evidence type="ECO:0000259" key="2">
    <source>
        <dbReference type="Pfam" id="PF18702"/>
    </source>
</evidence>
<dbReference type="KEGG" id="mmuc:C1S78_019465"/>
<feature type="chain" id="PRO_5039675621" evidence="1">
    <location>
        <begin position="18"/>
        <end position="224"/>
    </location>
</feature>
<dbReference type="AlphaFoldDB" id="A0A8E4R4H3"/>
<organism evidence="3 4">
    <name type="scientific">Mycolicibacterium mucogenicum DSM 44124</name>
    <dbReference type="NCBI Taxonomy" id="1226753"/>
    <lineage>
        <taxon>Bacteria</taxon>
        <taxon>Bacillati</taxon>
        <taxon>Actinomycetota</taxon>
        <taxon>Actinomycetes</taxon>
        <taxon>Mycobacteriales</taxon>
        <taxon>Mycobacteriaceae</taxon>
        <taxon>Mycolicibacterium</taxon>
    </lineage>
</organism>
<name>A0A8E4R4H3_MYCMU</name>
<reference evidence="3 4" key="1">
    <citation type="journal article" date="2019" name="BMC Evol. Biol.">
        <title>Comparative genomics of Mycobacterium mucogenicum and Mycobacterium neoaurum clade members emphasizing tRNA and non-coding RNA.</title>
        <authorList>
            <person name="Behra P.R.K."/>
            <person name="Pettersson B.M.F."/>
            <person name="Das S."/>
            <person name="Dasgupta S."/>
            <person name="Kirsebom L.A."/>
        </authorList>
    </citation>
    <scope>NUCLEOTIDE SEQUENCE [LARGE SCALE GENOMIC DNA]</scope>
    <source>
        <strain evidence="3 4">DSM 44124</strain>
    </source>
</reference>
<dbReference type="InterPro" id="IPR041313">
    <property type="entry name" value="DUF5642"/>
</dbReference>
<keyword evidence="1" id="KW-0732">Signal</keyword>
<feature type="signal peptide" evidence="1">
    <location>
        <begin position="1"/>
        <end position="17"/>
    </location>
</feature>
<evidence type="ECO:0000313" key="4">
    <source>
        <dbReference type="Proteomes" id="UP000309231"/>
    </source>
</evidence>
<feature type="domain" description="DUF5642" evidence="2">
    <location>
        <begin position="35"/>
        <end position="222"/>
    </location>
</feature>
<dbReference type="Pfam" id="PF18702">
    <property type="entry name" value="DUF5642"/>
    <property type="match status" value="1"/>
</dbReference>
<dbReference type="Proteomes" id="UP000309231">
    <property type="component" value="Chromosome"/>
</dbReference>
<reference evidence="3 4" key="2">
    <citation type="journal article" date="2019" name="Sci. Rep.">
        <title>Insight into the biology of Mycobacterium mucogenicum and Mycobacterium neoaurum clade members.</title>
        <authorList>
            <person name="Behra P.R.K."/>
            <person name="Pettersson B.M.F."/>
            <person name="Ramesh M."/>
            <person name="Dasgupta S."/>
            <person name="Kirsebom L.A."/>
        </authorList>
    </citation>
    <scope>NUCLEOTIDE SEQUENCE [LARGE SCALE GENOMIC DNA]</scope>
    <source>
        <strain evidence="3 4">DSM 44124</strain>
    </source>
</reference>
<evidence type="ECO:0000256" key="1">
    <source>
        <dbReference type="SAM" id="SignalP"/>
    </source>
</evidence>
<keyword evidence="4" id="KW-1185">Reference proteome</keyword>
<sequence length="224" mass="24059">MPIGVTLAAMLTLGACAPAPTAPSRTQTGATAAPDITKIDLVRRQFGRDFTVGDSQRTTVTPEIIRQHEQSGVNYIPNHCEFIDQTVGPDSIGATFITFTAEGKGTTYTVSAQRTSIAQPAPSENCDYAQINKPGRFQSLVTPADLPRIPKGSTKNSTARHIVSISEPQKLVIDQYRYMTWLDDNSAVSVVVVSNPFAVPASNPIDPKFAQDVLSDAVAVLRSK</sequence>
<proteinExistence type="predicted"/>
<gene>
    <name evidence="3" type="ORF">C1S78_019465</name>
</gene>
<protein>
    <submittedName>
        <fullName evidence="3">DUF5642 family protein</fullName>
    </submittedName>
</protein>
<dbReference type="EMBL" id="CP062008">
    <property type="protein sequence ID" value="QPG67705.1"/>
    <property type="molecule type" value="Genomic_DNA"/>
</dbReference>
<accession>A0A8E4R4H3</accession>
<evidence type="ECO:0000313" key="3">
    <source>
        <dbReference type="EMBL" id="QPG67705.1"/>
    </source>
</evidence>